<gene>
    <name evidence="1" type="ORF">CGC54_02340</name>
</gene>
<proteinExistence type="predicted"/>
<dbReference type="Gene3D" id="2.180.10.10">
    <property type="entry name" value="RHS repeat-associated core"/>
    <property type="match status" value="1"/>
</dbReference>
<dbReference type="EMBL" id="CP022389">
    <property type="protein sequence ID" value="ATA93259.1"/>
    <property type="molecule type" value="Genomic_DNA"/>
</dbReference>
<dbReference type="AlphaFoldDB" id="A0AAC9Z1W7"/>
<dbReference type="Proteomes" id="UP000243753">
    <property type="component" value="Chromosome"/>
</dbReference>
<reference evidence="2" key="1">
    <citation type="submission" date="2017-06" db="EMBL/GenBank/DDBJ databases">
        <title>Capnocytophaga spp. assemblies.</title>
        <authorList>
            <person name="Gulvik C.A."/>
        </authorList>
    </citation>
    <scope>NUCLEOTIDE SEQUENCE [LARGE SCALE GENOMIC DNA]</scope>
    <source>
        <strain evidence="2">H3936</strain>
    </source>
</reference>
<organism evidence="1 2">
    <name type="scientific">Capnocytophaga canimorsus</name>
    <dbReference type="NCBI Taxonomy" id="28188"/>
    <lineage>
        <taxon>Bacteria</taxon>
        <taxon>Pseudomonadati</taxon>
        <taxon>Bacteroidota</taxon>
        <taxon>Flavobacteriia</taxon>
        <taxon>Flavobacteriales</taxon>
        <taxon>Flavobacteriaceae</taxon>
        <taxon>Capnocytophaga</taxon>
    </lineage>
</organism>
<evidence type="ECO:0000313" key="1">
    <source>
        <dbReference type="EMBL" id="ATA93259.1"/>
    </source>
</evidence>
<evidence type="ECO:0000313" key="2">
    <source>
        <dbReference type="Proteomes" id="UP000243753"/>
    </source>
</evidence>
<accession>A0AAC9Z1W7</accession>
<protein>
    <submittedName>
        <fullName evidence="1">Uncharacterized protein</fullName>
    </submittedName>
</protein>
<sequence>MKIKSVKEMFYKGIENQGKVEKGEYTGSQERLYNEQGNLLKETYYYPDGTVEEMKDRLYDAHGRLIEENIYGGNVYYYTGNDGITHHKATYLYDAHGNLIEECRYFYSEECIDGKTIYNKDKFTKSIYIYDTKGNLLIDYRKSTYNSEEKLTEKHIYTYDDKGNEIQSVWYWKEELNSIANYLYDEQENLLECKLQNSDGEISTFSYSYAYNPDTQLTEITKFSNGDKSKVTYKDAEGNEVLCYCFNLYQEPKGAISDRKITKKNFEEYCTYKGNGNLSRRWIEVYDDKGFCIEDKCYDYDEHTIKESDEIPEGDLKESDVCQNTYDENGNLIHQIRYIEYFYEEPSKEIIIREFIREYY</sequence>
<name>A0AAC9Z1W7_9FLAO</name>
<dbReference type="RefSeq" id="WP_095918433.1">
    <property type="nucleotide sequence ID" value="NZ_CP022389.1"/>
</dbReference>